<organism evidence="2 3">
    <name type="scientific">Ficedula albicollis</name>
    <name type="common">Collared flycatcher</name>
    <name type="synonym">Muscicapa albicollis</name>
    <dbReference type="NCBI Taxonomy" id="59894"/>
    <lineage>
        <taxon>Eukaryota</taxon>
        <taxon>Metazoa</taxon>
        <taxon>Chordata</taxon>
        <taxon>Craniata</taxon>
        <taxon>Vertebrata</taxon>
        <taxon>Euteleostomi</taxon>
        <taxon>Archelosauria</taxon>
        <taxon>Archosauria</taxon>
        <taxon>Dinosauria</taxon>
        <taxon>Saurischia</taxon>
        <taxon>Theropoda</taxon>
        <taxon>Coelurosauria</taxon>
        <taxon>Aves</taxon>
        <taxon>Neognathae</taxon>
        <taxon>Neoaves</taxon>
        <taxon>Telluraves</taxon>
        <taxon>Australaves</taxon>
        <taxon>Passeriformes</taxon>
        <taxon>Muscicapidae</taxon>
        <taxon>Ficedula</taxon>
    </lineage>
</organism>
<dbReference type="Ensembl" id="ENSFALT00000029727.1">
    <property type="protein sequence ID" value="ENSFALP00000033263.1"/>
    <property type="gene ID" value="ENSFALG00000024801.1"/>
</dbReference>
<dbReference type="InterPro" id="IPR027885">
    <property type="entry name" value="UPF0728"/>
</dbReference>
<dbReference type="PANTHER" id="PTHR28448">
    <property type="entry name" value="UPF0728 PROTEIN C10ORF53"/>
    <property type="match status" value="1"/>
</dbReference>
<proteinExistence type="inferred from homology"/>
<reference evidence="2 3" key="1">
    <citation type="journal article" date="2012" name="Nature">
        <title>The genomic landscape of species divergence in Ficedula flycatchers.</title>
        <authorList>
            <person name="Ellegren H."/>
            <person name="Smeds L."/>
            <person name="Burri R."/>
            <person name="Olason P.I."/>
            <person name="Backstrom N."/>
            <person name="Kawakami T."/>
            <person name="Kunstner A."/>
            <person name="Makinen H."/>
            <person name="Nadachowska-Brzyska K."/>
            <person name="Qvarnstrom A."/>
            <person name="Uebbing S."/>
            <person name="Wolf J.B."/>
        </authorList>
    </citation>
    <scope>NUCLEOTIDE SEQUENCE [LARGE SCALE GENOMIC DNA]</scope>
</reference>
<dbReference type="GeneTree" id="ENSGT00960000189706"/>
<dbReference type="Pfam" id="PF15092">
    <property type="entry name" value="UPF0728"/>
    <property type="match status" value="1"/>
</dbReference>
<name>A0A803WE57_FICAL</name>
<accession>A0A803WE57</accession>
<evidence type="ECO:0000313" key="2">
    <source>
        <dbReference type="Ensembl" id="ENSFALP00000033263.1"/>
    </source>
</evidence>
<protein>
    <submittedName>
        <fullName evidence="2">Uncharacterized protein</fullName>
    </submittedName>
</protein>
<dbReference type="Proteomes" id="UP000016665">
    <property type="component" value="Chromosome 6"/>
</dbReference>
<sequence length="111" mass="12649">MEVKADRLCGEFCTALNYINTEFFYSSVLKLRYTQNSLGAKQMQYCFFALLSWPGGRWTSPYSGIGNRLECLRLVVDREIVFHCNIYGLDFGGDGKLDPLCEEARKTVLNA</sequence>
<evidence type="ECO:0000256" key="1">
    <source>
        <dbReference type="ARBA" id="ARBA00009973"/>
    </source>
</evidence>
<reference evidence="2" key="2">
    <citation type="submission" date="2025-08" db="UniProtKB">
        <authorList>
            <consortium name="Ensembl"/>
        </authorList>
    </citation>
    <scope>IDENTIFICATION</scope>
</reference>
<comment type="similarity">
    <text evidence="1">Belongs to the UPF0728 family.</text>
</comment>
<keyword evidence="3" id="KW-1185">Reference proteome</keyword>
<dbReference type="AlphaFoldDB" id="A0A803WE57"/>
<reference evidence="2" key="3">
    <citation type="submission" date="2025-09" db="UniProtKB">
        <authorList>
            <consortium name="Ensembl"/>
        </authorList>
    </citation>
    <scope>IDENTIFICATION</scope>
</reference>
<dbReference type="PANTHER" id="PTHR28448:SF1">
    <property type="entry name" value="UPF0728 PROTEIN C10ORF53"/>
    <property type="match status" value="1"/>
</dbReference>
<evidence type="ECO:0000313" key="3">
    <source>
        <dbReference type="Proteomes" id="UP000016665"/>
    </source>
</evidence>